<dbReference type="SUPFAM" id="SSF52507">
    <property type="entry name" value="Homo-oligomeric flavin-containing Cys decarboxylases, HFCD"/>
    <property type="match status" value="1"/>
</dbReference>
<dbReference type="EMBL" id="BMQC01000002">
    <property type="protein sequence ID" value="GGK19693.1"/>
    <property type="molecule type" value="Genomic_DNA"/>
</dbReference>
<dbReference type="CDD" id="cd00093">
    <property type="entry name" value="HTH_XRE"/>
    <property type="match status" value="1"/>
</dbReference>
<protein>
    <recommendedName>
        <fullName evidence="1">HTH cro/C1-type domain-containing protein</fullName>
    </recommendedName>
</protein>
<dbReference type="InterPro" id="IPR010982">
    <property type="entry name" value="Lambda_DNA-bd_dom_sf"/>
</dbReference>
<organism evidence="2 3">
    <name type="scientific">Pilimelia terevasa</name>
    <dbReference type="NCBI Taxonomy" id="53372"/>
    <lineage>
        <taxon>Bacteria</taxon>
        <taxon>Bacillati</taxon>
        <taxon>Actinomycetota</taxon>
        <taxon>Actinomycetes</taxon>
        <taxon>Micromonosporales</taxon>
        <taxon>Micromonosporaceae</taxon>
        <taxon>Pilimelia</taxon>
    </lineage>
</organism>
<dbReference type="InterPro" id="IPR036551">
    <property type="entry name" value="Flavin_trans-like"/>
</dbReference>
<accession>A0A8J3BHC4</accession>
<evidence type="ECO:0000313" key="2">
    <source>
        <dbReference type="EMBL" id="GGK19693.1"/>
    </source>
</evidence>
<dbReference type="GO" id="GO:0003677">
    <property type="term" value="F:DNA binding"/>
    <property type="evidence" value="ECO:0007669"/>
    <property type="project" value="InterPro"/>
</dbReference>
<sequence length="627" mass="67857">MGDPGCPLGKGEDTGVEEMPIGRRVAYWRGRRKMSQQVFADRLGKSKSWVDKVERGVRRLDKFSVIYEIADVLTVDAQLLLGREPERRPDSINCIDQMEVEEIRSALERYDQISAFFYAAPEPPRLDEVRKAVSHAWLTYQHAKYGVLARALPRLLRDAQTADTAYAKTTQAEQAAHLLGQVYQIASSALRKLGEHELSWLAADRSIAVSQRAGDYLLAGIASYRVGSSLLALGRARPALEVNVNIANRLAADSLGESTPERLSVYGMLLLNGAMAAARIGCSATVRDLIAGAEEAAAQLGGDHNHYWTCFGPTNVQLHKAAAAVEMGEGRVAVQTHESIDPQGFAALLPERRAHHFIDVARAYTQVGDVEKASELLLEGDRLAPAEIRCRPAAHEVLTDVLRRTRGRPQPRSRNSPRTWEWAYESGLTAMTAGPPAGGEDERGTPTLYVLVCAALPARDVGVLVEHAGRTGWQVCVVTTPNAKDFVDGPALAARTGHPVRAAYKHPDAPDVLPSPDALVLAPATFNTINKWRAGITDTLVLGLLTEQLGLGRPVVAAPYTNRAMAAHPAFGESLAALRDWGVTVVYEDGSLGQPGAADASTFPWRAVCTAVDRLRVAAAAHTVPAW</sequence>
<dbReference type="Proteomes" id="UP000662200">
    <property type="component" value="Unassembled WGS sequence"/>
</dbReference>
<dbReference type="InterPro" id="IPR003382">
    <property type="entry name" value="Flavoprotein"/>
</dbReference>
<comment type="caution">
    <text evidence="2">The sequence shown here is derived from an EMBL/GenBank/DDBJ whole genome shotgun (WGS) entry which is preliminary data.</text>
</comment>
<dbReference type="InterPro" id="IPR001387">
    <property type="entry name" value="Cro/C1-type_HTH"/>
</dbReference>
<dbReference type="Gene3D" id="3.40.50.1950">
    <property type="entry name" value="Flavin prenyltransferase-like"/>
    <property type="match status" value="1"/>
</dbReference>
<dbReference type="SMART" id="SM00530">
    <property type="entry name" value="HTH_XRE"/>
    <property type="match status" value="1"/>
</dbReference>
<evidence type="ECO:0000259" key="1">
    <source>
        <dbReference type="PROSITE" id="PS50943"/>
    </source>
</evidence>
<gene>
    <name evidence="2" type="ORF">GCM10010124_10370</name>
</gene>
<dbReference type="Pfam" id="PF13560">
    <property type="entry name" value="HTH_31"/>
    <property type="match status" value="1"/>
</dbReference>
<reference evidence="2" key="2">
    <citation type="submission" date="2020-09" db="EMBL/GenBank/DDBJ databases">
        <authorList>
            <person name="Sun Q."/>
            <person name="Ohkuma M."/>
        </authorList>
    </citation>
    <scope>NUCLEOTIDE SEQUENCE</scope>
    <source>
        <strain evidence="2">JCM 3091</strain>
    </source>
</reference>
<feature type="domain" description="HTH cro/C1-type" evidence="1">
    <location>
        <begin position="25"/>
        <end position="80"/>
    </location>
</feature>
<dbReference type="Gene3D" id="1.10.260.40">
    <property type="entry name" value="lambda repressor-like DNA-binding domains"/>
    <property type="match status" value="1"/>
</dbReference>
<dbReference type="GO" id="GO:0003824">
    <property type="term" value="F:catalytic activity"/>
    <property type="evidence" value="ECO:0007669"/>
    <property type="project" value="InterPro"/>
</dbReference>
<reference evidence="2" key="1">
    <citation type="journal article" date="2014" name="Int. J. Syst. Evol. Microbiol.">
        <title>Complete genome sequence of Corynebacterium casei LMG S-19264T (=DSM 44701T), isolated from a smear-ripened cheese.</title>
        <authorList>
            <consortium name="US DOE Joint Genome Institute (JGI-PGF)"/>
            <person name="Walter F."/>
            <person name="Albersmeier A."/>
            <person name="Kalinowski J."/>
            <person name="Ruckert C."/>
        </authorList>
    </citation>
    <scope>NUCLEOTIDE SEQUENCE</scope>
    <source>
        <strain evidence="2">JCM 3091</strain>
    </source>
</reference>
<proteinExistence type="predicted"/>
<dbReference type="SUPFAM" id="SSF47413">
    <property type="entry name" value="lambda repressor-like DNA-binding domains"/>
    <property type="match status" value="1"/>
</dbReference>
<evidence type="ECO:0000313" key="3">
    <source>
        <dbReference type="Proteomes" id="UP000662200"/>
    </source>
</evidence>
<keyword evidence="3" id="KW-1185">Reference proteome</keyword>
<dbReference type="PROSITE" id="PS50943">
    <property type="entry name" value="HTH_CROC1"/>
    <property type="match status" value="1"/>
</dbReference>
<dbReference type="AlphaFoldDB" id="A0A8J3BHC4"/>
<dbReference type="Pfam" id="PF02441">
    <property type="entry name" value="Flavoprotein"/>
    <property type="match status" value="1"/>
</dbReference>
<name>A0A8J3BHC4_9ACTN</name>